<keyword evidence="4 6" id="KW-0687">Ribonucleoprotein</keyword>
<dbReference type="InterPro" id="IPR022973">
    <property type="entry name" value="Ribosomal_uL10_bac"/>
</dbReference>
<dbReference type="InterPro" id="IPR043141">
    <property type="entry name" value="Ribosomal_uL10-like_sf"/>
</dbReference>
<dbReference type="KEGG" id="tpla:ElP_01050"/>
<comment type="subunit">
    <text evidence="6">Part of the ribosomal stalk of the 50S ribosomal subunit. The N-terminus interacts with L11 and the large rRNA to form the base of the stalk. The C-terminus forms an elongated spine to which L12 dimers bind in a sequential fashion forming a multimeric L10(L12)X complex.</text>
</comment>
<keyword evidence="6" id="KW-0699">rRNA-binding</keyword>
<dbReference type="InterPro" id="IPR047865">
    <property type="entry name" value="Ribosomal_uL10_bac_type"/>
</dbReference>
<dbReference type="CDD" id="cd05797">
    <property type="entry name" value="Ribosomal_L10"/>
    <property type="match status" value="1"/>
</dbReference>
<evidence type="ECO:0000313" key="9">
    <source>
        <dbReference type="Proteomes" id="UP000317835"/>
    </source>
</evidence>
<dbReference type="GO" id="GO:1990904">
    <property type="term" value="C:ribonucleoprotein complex"/>
    <property type="evidence" value="ECO:0007669"/>
    <property type="project" value="UniProtKB-KW"/>
</dbReference>
<evidence type="ECO:0000256" key="5">
    <source>
        <dbReference type="ARBA" id="ARBA00035202"/>
    </source>
</evidence>
<name>A0A518GUL4_9BACT</name>
<keyword evidence="6" id="KW-0694">RNA-binding</keyword>
<organism evidence="8 9">
    <name type="scientific">Tautonia plasticadhaerens</name>
    <dbReference type="NCBI Taxonomy" id="2527974"/>
    <lineage>
        <taxon>Bacteria</taxon>
        <taxon>Pseudomonadati</taxon>
        <taxon>Planctomycetota</taxon>
        <taxon>Planctomycetia</taxon>
        <taxon>Isosphaerales</taxon>
        <taxon>Isosphaeraceae</taxon>
        <taxon>Tautonia</taxon>
    </lineage>
</organism>
<dbReference type="EMBL" id="CP036426">
    <property type="protein sequence ID" value="QDV32277.1"/>
    <property type="molecule type" value="Genomic_DNA"/>
</dbReference>
<dbReference type="Gene3D" id="3.30.70.1730">
    <property type="match status" value="1"/>
</dbReference>
<proteinExistence type="inferred from homology"/>
<evidence type="ECO:0000256" key="7">
    <source>
        <dbReference type="SAM" id="MobiDB-lite"/>
    </source>
</evidence>
<dbReference type="OrthoDB" id="278380at2"/>
<evidence type="ECO:0000256" key="6">
    <source>
        <dbReference type="HAMAP-Rule" id="MF_00362"/>
    </source>
</evidence>
<protein>
    <recommendedName>
        <fullName evidence="5 6">Large ribosomal subunit protein uL10</fullName>
    </recommendedName>
</protein>
<evidence type="ECO:0000313" key="8">
    <source>
        <dbReference type="EMBL" id="QDV32277.1"/>
    </source>
</evidence>
<dbReference type="GO" id="GO:0070180">
    <property type="term" value="F:large ribosomal subunit rRNA binding"/>
    <property type="evidence" value="ECO:0007669"/>
    <property type="project" value="UniProtKB-UniRule"/>
</dbReference>
<dbReference type="Gene3D" id="6.10.250.290">
    <property type="match status" value="1"/>
</dbReference>
<gene>
    <name evidence="6 8" type="primary">rplJ</name>
    <name evidence="8" type="ORF">ElP_01050</name>
</gene>
<dbReference type="RefSeq" id="WP_145266260.1">
    <property type="nucleotide sequence ID" value="NZ_CP036426.1"/>
</dbReference>
<dbReference type="AlphaFoldDB" id="A0A518GUL4"/>
<evidence type="ECO:0000256" key="4">
    <source>
        <dbReference type="ARBA" id="ARBA00023274"/>
    </source>
</evidence>
<accession>A0A518GUL4</accession>
<evidence type="ECO:0000256" key="2">
    <source>
        <dbReference type="ARBA" id="ARBA00008889"/>
    </source>
</evidence>
<dbReference type="Proteomes" id="UP000317835">
    <property type="component" value="Chromosome"/>
</dbReference>
<dbReference type="PANTHER" id="PTHR11560">
    <property type="entry name" value="39S RIBOSOMAL PROTEIN L10, MITOCHONDRIAL"/>
    <property type="match status" value="1"/>
</dbReference>
<dbReference type="SUPFAM" id="SSF160369">
    <property type="entry name" value="Ribosomal protein L10-like"/>
    <property type="match status" value="1"/>
</dbReference>
<keyword evidence="3 6" id="KW-0689">Ribosomal protein</keyword>
<reference evidence="8 9" key="1">
    <citation type="submission" date="2019-02" db="EMBL/GenBank/DDBJ databases">
        <title>Deep-cultivation of Planctomycetes and their phenomic and genomic characterization uncovers novel biology.</title>
        <authorList>
            <person name="Wiegand S."/>
            <person name="Jogler M."/>
            <person name="Boedeker C."/>
            <person name="Pinto D."/>
            <person name="Vollmers J."/>
            <person name="Rivas-Marin E."/>
            <person name="Kohn T."/>
            <person name="Peeters S.H."/>
            <person name="Heuer A."/>
            <person name="Rast P."/>
            <person name="Oberbeckmann S."/>
            <person name="Bunk B."/>
            <person name="Jeske O."/>
            <person name="Meyerdierks A."/>
            <person name="Storesund J.E."/>
            <person name="Kallscheuer N."/>
            <person name="Luecker S."/>
            <person name="Lage O.M."/>
            <person name="Pohl T."/>
            <person name="Merkel B.J."/>
            <person name="Hornburger P."/>
            <person name="Mueller R.-W."/>
            <person name="Bruemmer F."/>
            <person name="Labrenz M."/>
            <person name="Spormann A.M."/>
            <person name="Op den Camp H."/>
            <person name="Overmann J."/>
            <person name="Amann R."/>
            <person name="Jetten M.S.M."/>
            <person name="Mascher T."/>
            <person name="Medema M.H."/>
            <person name="Devos D.P."/>
            <person name="Kaster A.-K."/>
            <person name="Ovreas L."/>
            <person name="Rohde M."/>
            <person name="Galperin M.Y."/>
            <person name="Jogler C."/>
        </authorList>
    </citation>
    <scope>NUCLEOTIDE SEQUENCE [LARGE SCALE GENOMIC DNA]</scope>
    <source>
        <strain evidence="8 9">ElP</strain>
    </source>
</reference>
<dbReference type="GO" id="GO:0005840">
    <property type="term" value="C:ribosome"/>
    <property type="evidence" value="ECO:0007669"/>
    <property type="project" value="UniProtKB-KW"/>
</dbReference>
<comment type="similarity">
    <text evidence="2 6">Belongs to the universal ribosomal protein uL10 family.</text>
</comment>
<keyword evidence="9" id="KW-1185">Reference proteome</keyword>
<feature type="compositionally biased region" description="Low complexity" evidence="7">
    <location>
        <begin position="179"/>
        <end position="192"/>
    </location>
</feature>
<dbReference type="HAMAP" id="MF_00362">
    <property type="entry name" value="Ribosomal_uL10"/>
    <property type="match status" value="1"/>
</dbReference>
<dbReference type="NCBIfam" id="NF000955">
    <property type="entry name" value="PRK00099.1-1"/>
    <property type="match status" value="1"/>
</dbReference>
<dbReference type="Pfam" id="PF00466">
    <property type="entry name" value="Ribosomal_L10"/>
    <property type="match status" value="1"/>
</dbReference>
<comment type="function">
    <text evidence="1 6">Forms part of the ribosomal stalk, playing a central role in the interaction of the ribosome with GTP-bound translation factors.</text>
</comment>
<sequence>MSKYVKELMMDQLRRDLDGTRSVLLLDLGGLDAISETRLRDDLRKKSIRIKVLKNTLAGRIFDELGIGDLRKYLSGPSVAAWGGEGVAELAKEISSQVKKLQKPKIKGGAVDGVIISPAEVEDITKLPSREELIGRVASLALAPAQRVVGLANAPASGLLGQLRTLSEGAEGEGEGEGVADAPPAAEGEAAG</sequence>
<evidence type="ECO:0000256" key="3">
    <source>
        <dbReference type="ARBA" id="ARBA00022980"/>
    </source>
</evidence>
<dbReference type="InterPro" id="IPR001790">
    <property type="entry name" value="Ribosomal_uL10"/>
</dbReference>
<feature type="region of interest" description="Disordered" evidence="7">
    <location>
        <begin position="165"/>
        <end position="192"/>
    </location>
</feature>
<evidence type="ECO:0000256" key="1">
    <source>
        <dbReference type="ARBA" id="ARBA00002633"/>
    </source>
</evidence>
<dbReference type="GO" id="GO:0006412">
    <property type="term" value="P:translation"/>
    <property type="evidence" value="ECO:0007669"/>
    <property type="project" value="UniProtKB-UniRule"/>
</dbReference>